<sequence length="592" mass="66559">MYLLRRHIAFAFLLLTAGFTTWGQESEDVTFELQVSKERLGVNERLRADFIMNRDGDNFVPPDFEGFRILMGPSQAISSSWINGVRSYSKTYSYTLAPLSKGTYSIGQASIIIKGKTYKTIPKKITVTDAVARPNGAPSADDIADENLHLIAEVSKTDPYLNEPISVVYKLFVSPSIVVSNFRPLDNPKYNNFWSQDIPLSRYNIEEGIYQGKPYRYVILKRVVLYPQKSGDLEIEPLALDVSLEVPTEKRDFFGGRVYTKTNKVVSAGNRTIQVKPLPTSGKPADFSGAVGDFDFEVTTTKDALNASESLQAKVVVSGTGNLKLFQLPKLTLPSALEVYEPEFNEDVKTNLSGMKGSVAEQYTVVPSYQGKYPIPSISFSFFNPEKEKYERITSREITINVLEGPKATLDTPDIVTAPKTTVQGGDQFYFIKLTPELIPKKWNTFVGTRMHLALLLGPLLTIPLFILFRRKKEAREMDVEGTRVRRANRLARKYLSTAKKALGDKESFYVAMEKALHNYLKAKLKIETSEFSKDKIRTLLSEKKVDDSASDGFISLLENCERARYSPFSQVQMEQDYQKASEVITALDKAL</sequence>
<dbReference type="InterPro" id="IPR025738">
    <property type="entry name" value="BatD"/>
</dbReference>
<evidence type="ECO:0000256" key="2">
    <source>
        <dbReference type="SAM" id="SignalP"/>
    </source>
</evidence>
<dbReference type="RefSeq" id="WP_289724602.1">
    <property type="nucleotide sequence ID" value="NZ_JAUDUY010000003.1"/>
</dbReference>
<feature type="transmembrane region" description="Helical" evidence="1">
    <location>
        <begin position="451"/>
        <end position="469"/>
    </location>
</feature>
<dbReference type="Pfam" id="PF13584">
    <property type="entry name" value="BatD"/>
    <property type="match status" value="2"/>
</dbReference>
<keyword evidence="1" id="KW-0472">Membrane</keyword>
<dbReference type="PANTHER" id="PTHR40940:SF2">
    <property type="entry name" value="BATD"/>
    <property type="match status" value="1"/>
</dbReference>
<keyword evidence="1" id="KW-1133">Transmembrane helix</keyword>
<keyword evidence="2" id="KW-0732">Signal</keyword>
<dbReference type="EMBL" id="JAUDUY010000003">
    <property type="protein sequence ID" value="MDM9631239.1"/>
    <property type="molecule type" value="Genomic_DNA"/>
</dbReference>
<keyword evidence="1" id="KW-0812">Transmembrane</keyword>
<keyword evidence="4" id="KW-1185">Reference proteome</keyword>
<reference evidence="3" key="1">
    <citation type="submission" date="2023-06" db="EMBL/GenBank/DDBJ databases">
        <title>Robiginitalea aurantiacus sp. nov. and Algoriphagus sediminis sp. nov., isolated from coastal sediment.</title>
        <authorList>
            <person name="Zhou Z.Y."/>
            <person name="An J."/>
            <person name="Jia Y.W."/>
            <person name="Du Z.J."/>
        </authorList>
    </citation>
    <scope>NUCLEOTIDE SEQUENCE</scope>
    <source>
        <strain evidence="3">M39</strain>
    </source>
</reference>
<protein>
    <submittedName>
        <fullName evidence="3">BatD family protein</fullName>
    </submittedName>
</protein>
<feature type="chain" id="PRO_5046902768" evidence="2">
    <location>
        <begin position="24"/>
        <end position="592"/>
    </location>
</feature>
<organism evidence="3 4">
    <name type="scientific">Robiginitalea aurantiaca</name>
    <dbReference type="NCBI Taxonomy" id="3056915"/>
    <lineage>
        <taxon>Bacteria</taxon>
        <taxon>Pseudomonadati</taxon>
        <taxon>Bacteroidota</taxon>
        <taxon>Flavobacteriia</taxon>
        <taxon>Flavobacteriales</taxon>
        <taxon>Flavobacteriaceae</taxon>
        <taxon>Robiginitalea</taxon>
    </lineage>
</organism>
<accession>A0ABT7WEK0</accession>
<evidence type="ECO:0000256" key="1">
    <source>
        <dbReference type="SAM" id="Phobius"/>
    </source>
</evidence>
<evidence type="ECO:0000313" key="3">
    <source>
        <dbReference type="EMBL" id="MDM9631239.1"/>
    </source>
</evidence>
<feature type="signal peptide" evidence="2">
    <location>
        <begin position="1"/>
        <end position="23"/>
    </location>
</feature>
<evidence type="ECO:0000313" key="4">
    <source>
        <dbReference type="Proteomes" id="UP001174839"/>
    </source>
</evidence>
<comment type="caution">
    <text evidence="3">The sequence shown here is derived from an EMBL/GenBank/DDBJ whole genome shotgun (WGS) entry which is preliminary data.</text>
</comment>
<dbReference type="PANTHER" id="PTHR40940">
    <property type="entry name" value="PROTEIN BATD-RELATED"/>
    <property type="match status" value="1"/>
</dbReference>
<dbReference type="Proteomes" id="UP001174839">
    <property type="component" value="Unassembled WGS sequence"/>
</dbReference>
<gene>
    <name evidence="3" type="ORF">QU605_07150</name>
</gene>
<proteinExistence type="predicted"/>
<name>A0ABT7WEK0_9FLAO</name>